<comment type="caution">
    <text evidence="1">The sequence shown here is derived from an EMBL/GenBank/DDBJ whole genome shotgun (WGS) entry which is preliminary data.</text>
</comment>
<evidence type="ECO:0000313" key="2">
    <source>
        <dbReference type="Proteomes" id="UP001596957"/>
    </source>
</evidence>
<gene>
    <name evidence="1" type="ORF">ACFQZP_33495</name>
</gene>
<sequence length="47" mass="4960">MKAAPTWVPHTLLRRVGSLNAGGVEAGQVRMKSVSWAMAGVTYSSLS</sequence>
<dbReference type="RefSeq" id="WP_381249297.1">
    <property type="nucleotide sequence ID" value="NZ_JBHTBI010000003.1"/>
</dbReference>
<evidence type="ECO:0000313" key="1">
    <source>
        <dbReference type="EMBL" id="MFD0286512.1"/>
    </source>
</evidence>
<protein>
    <submittedName>
        <fullName evidence="1">Uncharacterized protein</fullName>
    </submittedName>
</protein>
<name>A0ABW2VSB0_9ACTN</name>
<reference evidence="2" key="1">
    <citation type="journal article" date="2019" name="Int. J. Syst. Evol. Microbiol.">
        <title>The Global Catalogue of Microorganisms (GCM) 10K type strain sequencing project: providing services to taxonomists for standard genome sequencing and annotation.</title>
        <authorList>
            <consortium name="The Broad Institute Genomics Platform"/>
            <consortium name="The Broad Institute Genome Sequencing Center for Infectious Disease"/>
            <person name="Wu L."/>
            <person name="Ma J."/>
        </authorList>
    </citation>
    <scope>NUCLEOTIDE SEQUENCE [LARGE SCALE GENOMIC DNA]</scope>
    <source>
        <strain evidence="2">CGMCC 4.7198</strain>
    </source>
</reference>
<accession>A0ABW2VSB0</accession>
<dbReference type="EMBL" id="JBHTEC010000001">
    <property type="protein sequence ID" value="MFD0286512.1"/>
    <property type="molecule type" value="Genomic_DNA"/>
</dbReference>
<dbReference type="Proteomes" id="UP001596957">
    <property type="component" value="Unassembled WGS sequence"/>
</dbReference>
<proteinExistence type="predicted"/>
<organism evidence="1 2">
    <name type="scientific">Streptomyces lutosisoli</name>
    <dbReference type="NCBI Taxonomy" id="2665721"/>
    <lineage>
        <taxon>Bacteria</taxon>
        <taxon>Bacillati</taxon>
        <taxon>Actinomycetota</taxon>
        <taxon>Actinomycetes</taxon>
        <taxon>Kitasatosporales</taxon>
        <taxon>Streptomycetaceae</taxon>
        <taxon>Streptomyces</taxon>
    </lineage>
</organism>
<keyword evidence="2" id="KW-1185">Reference proteome</keyword>